<evidence type="ECO:0000256" key="1">
    <source>
        <dbReference type="ARBA" id="ARBA00010617"/>
    </source>
</evidence>
<dbReference type="PANTHER" id="PTHR46696">
    <property type="entry name" value="P450, PUTATIVE (EUROFUNG)-RELATED"/>
    <property type="match status" value="1"/>
</dbReference>
<dbReference type="PANTHER" id="PTHR46696:SF1">
    <property type="entry name" value="CYTOCHROME P450 YJIB-RELATED"/>
    <property type="match status" value="1"/>
</dbReference>
<dbReference type="Gene3D" id="3.30.43.20">
    <property type="match status" value="1"/>
</dbReference>
<evidence type="ECO:0000313" key="2">
    <source>
        <dbReference type="EMBL" id="CAA9440292.1"/>
    </source>
</evidence>
<gene>
    <name evidence="2" type="ORF">AVDCRST_MAG28-165</name>
</gene>
<proteinExistence type="inferred from homology"/>
<dbReference type="InterPro" id="IPR036396">
    <property type="entry name" value="Cyt_P450_sf"/>
</dbReference>
<dbReference type="GO" id="GO:0016705">
    <property type="term" value="F:oxidoreductase activity, acting on paired donors, with incorporation or reduction of molecular oxygen"/>
    <property type="evidence" value="ECO:0007669"/>
    <property type="project" value="InterPro"/>
</dbReference>
<reference evidence="2" key="1">
    <citation type="submission" date="2020-02" db="EMBL/GenBank/DDBJ databases">
        <authorList>
            <person name="Meier V. D."/>
        </authorList>
    </citation>
    <scope>NUCLEOTIDE SEQUENCE</scope>
    <source>
        <strain evidence="2">AVDCRST_MAG28</strain>
    </source>
</reference>
<dbReference type="GO" id="GO:0005506">
    <property type="term" value="F:iron ion binding"/>
    <property type="evidence" value="ECO:0007669"/>
    <property type="project" value="InterPro"/>
</dbReference>
<dbReference type="GO" id="GO:0004497">
    <property type="term" value="F:monooxygenase activity"/>
    <property type="evidence" value="ECO:0007669"/>
    <property type="project" value="InterPro"/>
</dbReference>
<protein>
    <submittedName>
        <fullName evidence="2">Cytochrome P450 hydroxylase</fullName>
    </submittedName>
</protein>
<accession>A0A6J4QFF2</accession>
<name>A0A6J4QFF2_9ACTN</name>
<dbReference type="EMBL" id="CADCVE010000008">
    <property type="protein sequence ID" value="CAA9440292.1"/>
    <property type="molecule type" value="Genomic_DNA"/>
</dbReference>
<sequence>MSQPPQVDLFSPDFKANPYPTYAHLRSEAPIHRVELPDGRGMWLVTRYEDVSAVLRDERFVKDWRNAMTPEQIAGVPPIPEVMKPLTNGKSSSSCTVSVFKGLRRC</sequence>
<dbReference type="GO" id="GO:0020037">
    <property type="term" value="F:heme binding"/>
    <property type="evidence" value="ECO:0007669"/>
    <property type="project" value="InterPro"/>
</dbReference>
<dbReference type="AlphaFoldDB" id="A0A6J4QFF2"/>
<dbReference type="SUPFAM" id="SSF48264">
    <property type="entry name" value="Cytochrome P450"/>
    <property type="match status" value="1"/>
</dbReference>
<comment type="similarity">
    <text evidence="1">Belongs to the cytochrome P450 family.</text>
</comment>
<organism evidence="2">
    <name type="scientific">uncultured Rubrobacteraceae bacterium</name>
    <dbReference type="NCBI Taxonomy" id="349277"/>
    <lineage>
        <taxon>Bacteria</taxon>
        <taxon>Bacillati</taxon>
        <taxon>Actinomycetota</taxon>
        <taxon>Rubrobacteria</taxon>
        <taxon>Rubrobacterales</taxon>
        <taxon>Rubrobacteraceae</taxon>
        <taxon>environmental samples</taxon>
    </lineage>
</organism>